<evidence type="ECO:0000313" key="3">
    <source>
        <dbReference type="Proteomes" id="UP000663792"/>
    </source>
</evidence>
<proteinExistence type="predicted"/>
<protein>
    <submittedName>
        <fullName evidence="2">GNAT family N-acetyltransferase</fullName>
    </submittedName>
</protein>
<accession>A0A938YDK8</accession>
<dbReference type="EMBL" id="JAERWK010000020">
    <property type="protein sequence ID" value="MBM9468737.1"/>
    <property type="molecule type" value="Genomic_DNA"/>
</dbReference>
<dbReference type="Proteomes" id="UP000663792">
    <property type="component" value="Unassembled WGS sequence"/>
</dbReference>
<dbReference type="RefSeq" id="WP_205261679.1">
    <property type="nucleotide sequence ID" value="NZ_JAERWK010000020.1"/>
</dbReference>
<reference evidence="2" key="1">
    <citation type="submission" date="2021-01" db="EMBL/GenBank/DDBJ databases">
        <title>YIM 132084 draft genome.</title>
        <authorList>
            <person name="An D."/>
        </authorList>
    </citation>
    <scope>NUCLEOTIDE SEQUENCE</scope>
    <source>
        <strain evidence="2">YIM 132084</strain>
    </source>
</reference>
<feature type="domain" description="BioF2-like acetyltransferase" evidence="1">
    <location>
        <begin position="178"/>
        <end position="328"/>
    </location>
</feature>
<dbReference type="AlphaFoldDB" id="A0A938YDK8"/>
<dbReference type="SUPFAM" id="SSF55729">
    <property type="entry name" value="Acyl-CoA N-acyltransferases (Nat)"/>
    <property type="match status" value="1"/>
</dbReference>
<dbReference type="Pfam" id="PF13480">
    <property type="entry name" value="Acetyltransf_6"/>
    <property type="match status" value="1"/>
</dbReference>
<name>A0A938YDK8_9ACTN</name>
<dbReference type="InterPro" id="IPR016181">
    <property type="entry name" value="Acyl_CoA_acyltransferase"/>
</dbReference>
<dbReference type="InterPro" id="IPR038740">
    <property type="entry name" value="BioF2-like_GNAT_dom"/>
</dbReference>
<keyword evidence="3" id="KW-1185">Reference proteome</keyword>
<evidence type="ECO:0000259" key="1">
    <source>
        <dbReference type="Pfam" id="PF13480"/>
    </source>
</evidence>
<comment type="caution">
    <text evidence="2">The sequence shown here is derived from an EMBL/GenBank/DDBJ whole genome shotgun (WGS) entry which is preliminary data.</text>
</comment>
<organism evidence="2 3">
    <name type="scientific">Nakamurella leprariae</name>
    <dbReference type="NCBI Taxonomy" id="2803911"/>
    <lineage>
        <taxon>Bacteria</taxon>
        <taxon>Bacillati</taxon>
        <taxon>Actinomycetota</taxon>
        <taxon>Actinomycetes</taxon>
        <taxon>Nakamurellales</taxon>
        <taxon>Nakamurellaceae</taxon>
        <taxon>Nakamurella</taxon>
    </lineage>
</organism>
<evidence type="ECO:0000313" key="2">
    <source>
        <dbReference type="EMBL" id="MBM9468737.1"/>
    </source>
</evidence>
<sequence length="383" mass="42640">MEPQVRVHQTVESVADLASEWQVLHDDAGDVNPFSGPDWAVTWLEHFADDRRAPFVLSVRYGDRLVGVLPLYRQSAARVIDVLQPVGTGSPWIGPYELPAMTADPARGRAVARAVVAELCARPDDWDWSSVIFGSAAPWLEPEWLPNWEFTVVPRRTIATVTLDLAGGHDIYSGRRNLKESFRRARNRLTRDLGTDGWSTRRVLDEDEIGAAFDRLVRLHGSRADVQDGRPVHANVLADDRVQRYLREVVTRMSRRGAVSVYELLIADEVVAGQLMLHTSTATYSSVSGATDAAWPYSAITYLQSLAVADAQQAGHRQLCLSAGPNQAKLRWTDRVDLTPEFGIIGPRRRSRMLSVAATARGTVTSFVAARRAHRAEVMERRK</sequence>
<gene>
    <name evidence="2" type="ORF">JL106_15750</name>
</gene>